<dbReference type="InterPro" id="IPR039793">
    <property type="entry name" value="UROS/Hem4"/>
</dbReference>
<feature type="domain" description="Tetrapyrrole biosynthesis uroporphyrinogen III synthase" evidence="1">
    <location>
        <begin position="39"/>
        <end position="300"/>
    </location>
</feature>
<protein>
    <submittedName>
        <fullName evidence="2">Uroporphyrinogen-III synthase</fullName>
        <ecNumber evidence="2">4.2.1.75</ecNumber>
    </submittedName>
</protein>
<gene>
    <name evidence="2" type="primary">HEM4</name>
    <name evidence="2" type="ORF">QQZ08_004773</name>
</gene>
<dbReference type="CDD" id="cd06578">
    <property type="entry name" value="HemD"/>
    <property type="match status" value="1"/>
</dbReference>
<keyword evidence="3" id="KW-1185">Reference proteome</keyword>
<name>A0ABR1I547_9HYPO</name>
<dbReference type="PANTHER" id="PTHR12390">
    <property type="entry name" value="UROPORPHYRINOGEN III SYNTHASE"/>
    <property type="match status" value="1"/>
</dbReference>
<evidence type="ECO:0000259" key="1">
    <source>
        <dbReference type="Pfam" id="PF02602"/>
    </source>
</evidence>
<dbReference type="InterPro" id="IPR036108">
    <property type="entry name" value="4pyrrol_syn_uPrphyn_synt_sf"/>
</dbReference>
<dbReference type="EC" id="4.2.1.75" evidence="2"/>
<dbReference type="SUPFAM" id="SSF69618">
    <property type="entry name" value="HemD-like"/>
    <property type="match status" value="1"/>
</dbReference>
<comment type="caution">
    <text evidence="2">The sequence shown here is derived from an EMBL/GenBank/DDBJ whole genome shotgun (WGS) entry which is preliminary data.</text>
</comment>
<keyword evidence="2" id="KW-0456">Lyase</keyword>
<dbReference type="Pfam" id="PF02602">
    <property type="entry name" value="HEM4"/>
    <property type="match status" value="1"/>
</dbReference>
<proteinExistence type="predicted"/>
<organism evidence="2 3">
    <name type="scientific">Neonectria magnoliae</name>
    <dbReference type="NCBI Taxonomy" id="2732573"/>
    <lineage>
        <taxon>Eukaryota</taxon>
        <taxon>Fungi</taxon>
        <taxon>Dikarya</taxon>
        <taxon>Ascomycota</taxon>
        <taxon>Pezizomycotina</taxon>
        <taxon>Sordariomycetes</taxon>
        <taxon>Hypocreomycetidae</taxon>
        <taxon>Hypocreales</taxon>
        <taxon>Nectriaceae</taxon>
        <taxon>Neonectria</taxon>
    </lineage>
</organism>
<dbReference type="Gene3D" id="3.40.50.10090">
    <property type="match status" value="2"/>
</dbReference>
<dbReference type="GO" id="GO:0004852">
    <property type="term" value="F:uroporphyrinogen-III synthase activity"/>
    <property type="evidence" value="ECO:0007669"/>
    <property type="project" value="UniProtKB-EC"/>
</dbReference>
<sequence length="314" mass="33947">MTSSPSSTIPVLLLKTKSSPGDAYEDLFSDSQRNGVSFAPAFVPVLLHRFDDRGMSQIAGLLRDRRIGNGEHYDYGGLVFTSQRAVEAFAKLVEDGRWDAEADNHPDAANWPHLQDIPVYSVGPATTRALAAVSQNPPLRVFGSHTGNGAALAAYILPHYAEWHAARPVKPAVLFPVGETRRDIIPKTLTDSALPAPSRIPVTETVVYGTGVMESFPADLARVLHDTRHVPVRWVVVFSPSGCDNLLRGMGVLDPDTGRVRQGARDGKTFVATIGPTTRDHLRTLGFEPDVCAEAPTPAGVMSGIVEYMTKNQS</sequence>
<dbReference type="InterPro" id="IPR003754">
    <property type="entry name" value="4pyrrol_synth_uPrphyn_synth"/>
</dbReference>
<dbReference type="EMBL" id="JAZAVK010000038">
    <property type="protein sequence ID" value="KAK7428679.1"/>
    <property type="molecule type" value="Genomic_DNA"/>
</dbReference>
<dbReference type="Proteomes" id="UP001498421">
    <property type="component" value="Unassembled WGS sequence"/>
</dbReference>
<evidence type="ECO:0000313" key="2">
    <source>
        <dbReference type="EMBL" id="KAK7428679.1"/>
    </source>
</evidence>
<evidence type="ECO:0000313" key="3">
    <source>
        <dbReference type="Proteomes" id="UP001498421"/>
    </source>
</evidence>
<reference evidence="2 3" key="1">
    <citation type="journal article" date="2025" name="Microbiol. Resour. Announc.">
        <title>Draft genome sequences for Neonectria magnoliae and Neonectria punicea, canker pathogens of Liriodendron tulipifera and Acer saccharum in West Virginia.</title>
        <authorList>
            <person name="Petronek H.M."/>
            <person name="Kasson M.T."/>
            <person name="Metheny A.M."/>
            <person name="Stauder C.M."/>
            <person name="Lovett B."/>
            <person name="Lynch S.C."/>
            <person name="Garnas J.R."/>
            <person name="Kasson L.R."/>
            <person name="Stajich J.E."/>
        </authorList>
    </citation>
    <scope>NUCLEOTIDE SEQUENCE [LARGE SCALE GENOMIC DNA]</scope>
    <source>
        <strain evidence="2 3">NRRL 64651</strain>
    </source>
</reference>
<accession>A0ABR1I547</accession>
<dbReference type="PANTHER" id="PTHR12390:SF0">
    <property type="entry name" value="UROPORPHYRINOGEN-III SYNTHASE"/>
    <property type="match status" value="1"/>
</dbReference>